<evidence type="ECO:0000313" key="15">
    <source>
        <dbReference type="Proteomes" id="UP000095287"/>
    </source>
</evidence>
<evidence type="ECO:0000256" key="3">
    <source>
        <dbReference type="ARBA" id="ARBA00022723"/>
    </source>
</evidence>
<dbReference type="SUPFAM" id="SSF48508">
    <property type="entry name" value="Nuclear receptor ligand-binding domain"/>
    <property type="match status" value="1"/>
</dbReference>
<keyword evidence="8 11" id="KW-0804">Transcription</keyword>
<dbReference type="Gene3D" id="3.30.50.10">
    <property type="entry name" value="Erythroid Transcription Factor GATA-1, subunit A"/>
    <property type="match status" value="1"/>
</dbReference>
<feature type="domain" description="Nuclear receptor" evidence="13">
    <location>
        <begin position="5"/>
        <end position="85"/>
    </location>
</feature>
<dbReference type="PROSITE" id="PS00031">
    <property type="entry name" value="NUCLEAR_REC_DBD_1"/>
    <property type="match status" value="1"/>
</dbReference>
<accession>A0A1I8A5M9</accession>
<evidence type="ECO:0000256" key="7">
    <source>
        <dbReference type="ARBA" id="ARBA00023125"/>
    </source>
</evidence>
<evidence type="ECO:0000256" key="4">
    <source>
        <dbReference type="ARBA" id="ARBA00022771"/>
    </source>
</evidence>
<name>A0A1I8A5M9_9BILA</name>
<evidence type="ECO:0000256" key="8">
    <source>
        <dbReference type="ARBA" id="ARBA00023163"/>
    </source>
</evidence>
<dbReference type="PROSITE" id="PS51030">
    <property type="entry name" value="NUCLEAR_REC_DBD_2"/>
    <property type="match status" value="1"/>
</dbReference>
<proteinExistence type="inferred from homology"/>
<dbReference type="PROSITE" id="PS51843">
    <property type="entry name" value="NR_LBD"/>
    <property type="match status" value="1"/>
</dbReference>
<evidence type="ECO:0000256" key="1">
    <source>
        <dbReference type="ARBA" id="ARBA00004123"/>
    </source>
</evidence>
<protein>
    <submittedName>
        <fullName evidence="16">Nuclear receptor domain-containing protein</fullName>
    </submittedName>
</protein>
<dbReference type="PANTHER" id="PTHR46397">
    <property type="entry name" value="NUCLEAR HORMONE RECEPTOR FAMILY-RELATED"/>
    <property type="match status" value="1"/>
</dbReference>
<keyword evidence="4 11" id="KW-0863">Zinc-finger</keyword>
<keyword evidence="7 11" id="KW-0238">DNA-binding</keyword>
<dbReference type="SUPFAM" id="SSF57716">
    <property type="entry name" value="Glucocorticoid receptor-like (DNA-binding domain)"/>
    <property type="match status" value="1"/>
</dbReference>
<dbReference type="GO" id="GO:0003700">
    <property type="term" value="F:DNA-binding transcription factor activity"/>
    <property type="evidence" value="ECO:0007669"/>
    <property type="project" value="InterPro"/>
</dbReference>
<dbReference type="GO" id="GO:0005634">
    <property type="term" value="C:nucleus"/>
    <property type="evidence" value="ECO:0007669"/>
    <property type="project" value="UniProtKB-SubCell"/>
</dbReference>
<dbReference type="Proteomes" id="UP000095287">
    <property type="component" value="Unplaced"/>
</dbReference>
<dbReference type="GO" id="GO:0008270">
    <property type="term" value="F:zinc ion binding"/>
    <property type="evidence" value="ECO:0007669"/>
    <property type="project" value="UniProtKB-KW"/>
</dbReference>
<keyword evidence="15" id="KW-1185">Reference proteome</keyword>
<evidence type="ECO:0000256" key="12">
    <source>
        <dbReference type="SAM" id="MobiDB-lite"/>
    </source>
</evidence>
<dbReference type="InterPro" id="IPR000536">
    <property type="entry name" value="Nucl_hrmn_rcpt_lig-bd"/>
</dbReference>
<dbReference type="InterPro" id="IPR013088">
    <property type="entry name" value="Znf_NHR/GATA"/>
</dbReference>
<dbReference type="WBParaSite" id="L893_g33266.t1">
    <property type="protein sequence ID" value="L893_g33266.t1"/>
    <property type="gene ID" value="L893_g33266"/>
</dbReference>
<evidence type="ECO:0000256" key="6">
    <source>
        <dbReference type="ARBA" id="ARBA00023015"/>
    </source>
</evidence>
<evidence type="ECO:0000256" key="10">
    <source>
        <dbReference type="ARBA" id="ARBA00023242"/>
    </source>
</evidence>
<dbReference type="Gene3D" id="1.10.565.10">
    <property type="entry name" value="Retinoid X Receptor"/>
    <property type="match status" value="1"/>
</dbReference>
<evidence type="ECO:0000256" key="11">
    <source>
        <dbReference type="RuleBase" id="RU004334"/>
    </source>
</evidence>
<organism evidence="15 16">
    <name type="scientific">Steinernema glaseri</name>
    <dbReference type="NCBI Taxonomy" id="37863"/>
    <lineage>
        <taxon>Eukaryota</taxon>
        <taxon>Metazoa</taxon>
        <taxon>Ecdysozoa</taxon>
        <taxon>Nematoda</taxon>
        <taxon>Chromadorea</taxon>
        <taxon>Rhabditida</taxon>
        <taxon>Tylenchina</taxon>
        <taxon>Panagrolaimomorpha</taxon>
        <taxon>Strongyloidoidea</taxon>
        <taxon>Steinernematidae</taxon>
        <taxon>Steinernema</taxon>
    </lineage>
</organism>
<dbReference type="Pfam" id="PF00105">
    <property type="entry name" value="zf-C4"/>
    <property type="match status" value="1"/>
</dbReference>
<dbReference type="SMART" id="SM00430">
    <property type="entry name" value="HOLI"/>
    <property type="match status" value="1"/>
</dbReference>
<sequence length="470" mass="52893">MKAANSGCAICESPLAGTLHFGARSCKACAAFFRRTVSMNMTYKCVSSTPGGGPCRINHELRMICRCCRYQKCVEGGMKRELVQNRRQEFRLPKKRRADMDLSAHFRTVSPVHRLIKDEPPSTPESQANSIKTDEQDDVSTAMYGAASCSFNSPESISILAYNSETNSVLGSPLSSSSNESAQFSINSLIPRPAVRYPFEDAQDIMDRYVTNEKSLNVRRRIFYTPADINNMFEQDNECPYNLEHLRPCVIREFNGLSRTDLMMLFDYCRDFPGFDALPLADKQLVYRYATATDSVLGSAYYTMRVGLSAGVLVHVSGSFLPVDTLPKLGSPIDAPTSMSPEDQAKYNLFMPMRAHLYNELVLPMAQLQPTFVEYAALKALVVWHLCHYRLSPQGRTVCEAQQNYLVEAMQRHCKLNDPKRGEEHFGSLILLMSSIFEVTNLLVEGYVQINFFDIVNLDPLIKSMVAGFR</sequence>
<keyword evidence="5 11" id="KW-0862">Zinc</keyword>
<evidence type="ECO:0000256" key="2">
    <source>
        <dbReference type="ARBA" id="ARBA00005993"/>
    </source>
</evidence>
<keyword evidence="3 11" id="KW-0479">Metal-binding</keyword>
<keyword evidence="6 11" id="KW-0805">Transcription regulation</keyword>
<dbReference type="InterPro" id="IPR001628">
    <property type="entry name" value="Znf_hrmn_rcpt"/>
</dbReference>
<dbReference type="PANTHER" id="PTHR46397:SF5">
    <property type="entry name" value="NUCLEAR HORMONE RECEPTOR FAMILY MEMBER NHR-20"/>
    <property type="match status" value="1"/>
</dbReference>
<evidence type="ECO:0000256" key="9">
    <source>
        <dbReference type="ARBA" id="ARBA00023170"/>
    </source>
</evidence>
<dbReference type="Pfam" id="PF00104">
    <property type="entry name" value="Hormone_recep"/>
    <property type="match status" value="1"/>
</dbReference>
<comment type="subcellular location">
    <subcellularLocation>
        <location evidence="1 11">Nucleus</location>
    </subcellularLocation>
</comment>
<dbReference type="SMART" id="SM00399">
    <property type="entry name" value="ZnF_C4"/>
    <property type="match status" value="1"/>
</dbReference>
<evidence type="ECO:0000313" key="16">
    <source>
        <dbReference type="WBParaSite" id="L893_g33266.t1"/>
    </source>
</evidence>
<dbReference type="GO" id="GO:0000978">
    <property type="term" value="F:RNA polymerase II cis-regulatory region sequence-specific DNA binding"/>
    <property type="evidence" value="ECO:0007669"/>
    <property type="project" value="InterPro"/>
</dbReference>
<dbReference type="InterPro" id="IPR035500">
    <property type="entry name" value="NHR-like_dom_sf"/>
</dbReference>
<dbReference type="CDD" id="cd06960">
    <property type="entry name" value="NR_DBD_HNF4A"/>
    <property type="match status" value="1"/>
</dbReference>
<keyword evidence="10 11" id="KW-0539">Nucleus</keyword>
<reference evidence="16" key="1">
    <citation type="submission" date="2016-11" db="UniProtKB">
        <authorList>
            <consortium name="WormBaseParasite"/>
        </authorList>
    </citation>
    <scope>IDENTIFICATION</scope>
</reference>
<dbReference type="InterPro" id="IPR049636">
    <property type="entry name" value="HNF4-like_DBD"/>
</dbReference>
<keyword evidence="9 11" id="KW-0675">Receptor</keyword>
<feature type="domain" description="NR LBD" evidence="14">
    <location>
        <begin position="201"/>
        <end position="469"/>
    </location>
</feature>
<evidence type="ECO:0000259" key="13">
    <source>
        <dbReference type="PROSITE" id="PS51030"/>
    </source>
</evidence>
<dbReference type="AlphaFoldDB" id="A0A1I8A5M9"/>
<feature type="region of interest" description="Disordered" evidence="12">
    <location>
        <begin position="116"/>
        <end position="137"/>
    </location>
</feature>
<dbReference type="PRINTS" id="PR00398">
    <property type="entry name" value="STRDHORMONER"/>
</dbReference>
<comment type="similarity">
    <text evidence="2 11">Belongs to the nuclear hormone receptor family.</text>
</comment>
<dbReference type="InterPro" id="IPR001723">
    <property type="entry name" value="Nuclear_hrmn_rcpt"/>
</dbReference>
<dbReference type="CDD" id="cd06157">
    <property type="entry name" value="NR_LBD"/>
    <property type="match status" value="1"/>
</dbReference>
<evidence type="ECO:0000259" key="14">
    <source>
        <dbReference type="PROSITE" id="PS51843"/>
    </source>
</evidence>
<dbReference type="PRINTS" id="PR00047">
    <property type="entry name" value="STROIDFINGER"/>
</dbReference>
<evidence type="ECO:0000256" key="5">
    <source>
        <dbReference type="ARBA" id="ARBA00022833"/>
    </source>
</evidence>